<evidence type="ECO:0000313" key="3">
    <source>
        <dbReference type="Proteomes" id="UP000597762"/>
    </source>
</evidence>
<evidence type="ECO:0000313" key="2">
    <source>
        <dbReference type="EMBL" id="CAE1178547.1"/>
    </source>
</evidence>
<feature type="transmembrane region" description="Helical" evidence="1">
    <location>
        <begin position="126"/>
        <end position="145"/>
    </location>
</feature>
<feature type="transmembrane region" description="Helical" evidence="1">
    <location>
        <begin position="208"/>
        <end position="225"/>
    </location>
</feature>
<comment type="caution">
    <text evidence="2">The sequence shown here is derived from an EMBL/GenBank/DDBJ whole genome shotgun (WGS) entry which is preliminary data.</text>
</comment>
<reference evidence="2" key="1">
    <citation type="submission" date="2021-01" db="EMBL/GenBank/DDBJ databases">
        <authorList>
            <person name="Li R."/>
            <person name="Bekaert M."/>
        </authorList>
    </citation>
    <scope>NUCLEOTIDE SEQUENCE</scope>
    <source>
        <strain evidence="2">Farmed</strain>
    </source>
</reference>
<dbReference type="Proteomes" id="UP000597762">
    <property type="component" value="Unassembled WGS sequence"/>
</dbReference>
<feature type="transmembrane region" description="Helical" evidence="1">
    <location>
        <begin position="96"/>
        <end position="120"/>
    </location>
</feature>
<feature type="transmembrane region" description="Helical" evidence="1">
    <location>
        <begin position="232"/>
        <end position="251"/>
    </location>
</feature>
<feature type="transmembrane region" description="Helical" evidence="1">
    <location>
        <begin position="257"/>
        <end position="281"/>
    </location>
</feature>
<keyword evidence="1" id="KW-0472">Membrane</keyword>
<keyword evidence="3" id="KW-1185">Reference proteome</keyword>
<name>A0A812BEF6_ACAPH</name>
<dbReference type="AlphaFoldDB" id="A0A812BEF6"/>
<evidence type="ECO:0000256" key="1">
    <source>
        <dbReference type="SAM" id="Phobius"/>
    </source>
</evidence>
<sequence>MILPLVLSFRPLTTVVSSPLSWSFFLFLSHDSSPLYFLFALSQLIPLTTDVSSPLSWSFFSSFLMILPPLYFLFALSQLMFLLLYHGRFFSSSLTIVLYIPAFLTFILSFLLPMIVIPFIAWSRLFVLFLYHYYFFSFLMIDLSFSQNSPFFSPFHDYYFSSSIVLFFLFLYHGDFIFSFLMIVLYFLPHLNDCSFFLYSHDCAFFSPNHLCSFFSSYMVVFLFFSHESSFFTPLSCLFSIFLLSCLYFLFALSRLYFLLLYLDCFPFLFFSLRVCSFFFLSLIVPSFRPVTIIFSLPLSCLLFFFIIILSFLQTSYFFFLSFSSPMIASLFFAQLRSFFLFLYHDRFSFPFS</sequence>
<keyword evidence="1" id="KW-0812">Transmembrane</keyword>
<keyword evidence="1" id="KW-1133">Transmembrane helix</keyword>
<protein>
    <submittedName>
        <fullName evidence="2">Uncharacterized protein</fullName>
    </submittedName>
</protein>
<feature type="transmembrane region" description="Helical" evidence="1">
    <location>
        <begin position="319"/>
        <end position="344"/>
    </location>
</feature>
<dbReference type="EMBL" id="CAHIKZ030000529">
    <property type="protein sequence ID" value="CAE1178547.1"/>
    <property type="molecule type" value="Genomic_DNA"/>
</dbReference>
<feature type="transmembrane region" description="Helical" evidence="1">
    <location>
        <begin position="165"/>
        <end position="188"/>
    </location>
</feature>
<organism evidence="2 3">
    <name type="scientific">Acanthosepion pharaonis</name>
    <name type="common">Pharaoh cuttlefish</name>
    <name type="synonym">Sepia pharaonis</name>
    <dbReference type="NCBI Taxonomy" id="158019"/>
    <lineage>
        <taxon>Eukaryota</taxon>
        <taxon>Metazoa</taxon>
        <taxon>Spiralia</taxon>
        <taxon>Lophotrochozoa</taxon>
        <taxon>Mollusca</taxon>
        <taxon>Cephalopoda</taxon>
        <taxon>Coleoidea</taxon>
        <taxon>Decapodiformes</taxon>
        <taxon>Sepiida</taxon>
        <taxon>Sepiina</taxon>
        <taxon>Sepiidae</taxon>
        <taxon>Acanthosepion</taxon>
    </lineage>
</organism>
<feature type="transmembrane region" description="Helical" evidence="1">
    <location>
        <begin position="20"/>
        <end position="39"/>
    </location>
</feature>
<proteinExistence type="predicted"/>
<accession>A0A812BEF6</accession>
<feature type="transmembrane region" description="Helical" evidence="1">
    <location>
        <begin position="59"/>
        <end position="84"/>
    </location>
</feature>
<feature type="transmembrane region" description="Helical" evidence="1">
    <location>
        <begin position="293"/>
        <end position="313"/>
    </location>
</feature>
<gene>
    <name evidence="2" type="ORF">SPHA_15259</name>
</gene>